<keyword evidence="7" id="KW-0472">Membrane</keyword>
<keyword evidence="7" id="KW-1133">Transmembrane helix</keyword>
<dbReference type="InterPro" id="IPR013087">
    <property type="entry name" value="Znf_C2H2_type"/>
</dbReference>
<dbReference type="PANTHER" id="PTHR14196">
    <property type="entry name" value="ODD-SKIPPED - RELATED"/>
    <property type="match status" value="1"/>
</dbReference>
<dbReference type="PANTHER" id="PTHR14196:SF12">
    <property type="entry name" value="ZINC FINGER PROTEIN 208-LIKE"/>
    <property type="match status" value="1"/>
</dbReference>
<organism evidence="9 10">
    <name type="scientific">Araneus ventricosus</name>
    <name type="common">Orbweaver spider</name>
    <name type="synonym">Epeira ventricosa</name>
    <dbReference type="NCBI Taxonomy" id="182803"/>
    <lineage>
        <taxon>Eukaryota</taxon>
        <taxon>Metazoa</taxon>
        <taxon>Ecdysozoa</taxon>
        <taxon>Arthropoda</taxon>
        <taxon>Chelicerata</taxon>
        <taxon>Arachnida</taxon>
        <taxon>Araneae</taxon>
        <taxon>Araneomorphae</taxon>
        <taxon>Entelegynae</taxon>
        <taxon>Araneoidea</taxon>
        <taxon>Araneidae</taxon>
        <taxon>Araneus</taxon>
    </lineage>
</organism>
<keyword evidence="3 5" id="KW-0863">Zinc-finger</keyword>
<evidence type="ECO:0000256" key="6">
    <source>
        <dbReference type="SAM" id="MobiDB-lite"/>
    </source>
</evidence>
<dbReference type="GO" id="GO:0005634">
    <property type="term" value="C:nucleus"/>
    <property type="evidence" value="ECO:0007669"/>
    <property type="project" value="TreeGrafter"/>
</dbReference>
<evidence type="ECO:0000313" key="10">
    <source>
        <dbReference type="Proteomes" id="UP000499080"/>
    </source>
</evidence>
<dbReference type="SMART" id="SM00355">
    <property type="entry name" value="ZnF_C2H2"/>
    <property type="match status" value="2"/>
</dbReference>
<proteinExistence type="predicted"/>
<dbReference type="Proteomes" id="UP000499080">
    <property type="component" value="Unassembled WGS sequence"/>
</dbReference>
<dbReference type="Gene3D" id="3.30.160.60">
    <property type="entry name" value="Classic Zinc Finger"/>
    <property type="match status" value="2"/>
</dbReference>
<dbReference type="AlphaFoldDB" id="A0A4Y2SSZ6"/>
<accession>A0A4Y2SSZ6</accession>
<dbReference type="EMBL" id="BGPR01023830">
    <property type="protein sequence ID" value="GBN91317.1"/>
    <property type="molecule type" value="Genomic_DNA"/>
</dbReference>
<keyword evidence="4" id="KW-0862">Zinc</keyword>
<dbReference type="GO" id="GO:0008270">
    <property type="term" value="F:zinc ion binding"/>
    <property type="evidence" value="ECO:0007669"/>
    <property type="project" value="UniProtKB-KW"/>
</dbReference>
<keyword evidence="7" id="KW-0812">Transmembrane</keyword>
<feature type="compositionally biased region" description="Polar residues" evidence="6">
    <location>
        <begin position="150"/>
        <end position="168"/>
    </location>
</feature>
<dbReference type="GO" id="GO:0000981">
    <property type="term" value="F:DNA-binding transcription factor activity, RNA polymerase II-specific"/>
    <property type="evidence" value="ECO:0007669"/>
    <property type="project" value="TreeGrafter"/>
</dbReference>
<evidence type="ECO:0000259" key="8">
    <source>
        <dbReference type="PROSITE" id="PS50157"/>
    </source>
</evidence>
<evidence type="ECO:0000256" key="5">
    <source>
        <dbReference type="PROSITE-ProRule" id="PRU00042"/>
    </source>
</evidence>
<dbReference type="PROSITE" id="PS50157">
    <property type="entry name" value="ZINC_FINGER_C2H2_2"/>
    <property type="match status" value="2"/>
</dbReference>
<dbReference type="FunFam" id="3.30.160.60:FF:000634">
    <property type="entry name" value="Zinc finger X-chromosomal protein"/>
    <property type="match status" value="2"/>
</dbReference>
<dbReference type="InterPro" id="IPR036236">
    <property type="entry name" value="Znf_C2H2_sf"/>
</dbReference>
<dbReference type="InterPro" id="IPR050717">
    <property type="entry name" value="C2H2-ZF_Transcription_Reg"/>
</dbReference>
<dbReference type="Pfam" id="PF00096">
    <property type="entry name" value="zf-C2H2"/>
    <property type="match status" value="2"/>
</dbReference>
<reference evidence="9 10" key="1">
    <citation type="journal article" date="2019" name="Sci. Rep.">
        <title>Orb-weaving spider Araneus ventricosus genome elucidates the spidroin gene catalogue.</title>
        <authorList>
            <person name="Kono N."/>
            <person name="Nakamura H."/>
            <person name="Ohtoshi R."/>
            <person name="Moran D.A.P."/>
            <person name="Shinohara A."/>
            <person name="Yoshida Y."/>
            <person name="Fujiwara M."/>
            <person name="Mori M."/>
            <person name="Tomita M."/>
            <person name="Arakawa K."/>
        </authorList>
    </citation>
    <scope>NUCLEOTIDE SEQUENCE [LARGE SCALE GENOMIC DNA]</scope>
</reference>
<sequence length="168" mass="18362">MNQHYLIHTKEKPHSCEVCGKTFSQKTNLNSHYLTHTKEKPHSCDVCGKAFSQPNNLNLHYLTHTKEKPHSCEAAIGPVALSLARKQQLGPEAEEFGITILTIAVLSILIAAPLGATSIALLAPRLLEKDANNSDHEKQKPDATDDGKESSISNGTKNSNKIQSTEKL</sequence>
<evidence type="ECO:0000256" key="4">
    <source>
        <dbReference type="ARBA" id="ARBA00022833"/>
    </source>
</evidence>
<evidence type="ECO:0000256" key="2">
    <source>
        <dbReference type="ARBA" id="ARBA00022737"/>
    </source>
</evidence>
<dbReference type="PROSITE" id="PS00028">
    <property type="entry name" value="ZINC_FINGER_C2H2_1"/>
    <property type="match status" value="2"/>
</dbReference>
<name>A0A4Y2SSZ6_ARAVE</name>
<protein>
    <submittedName>
        <fullName evidence="9">Zinc finger and SCAN domain-containing protein 22</fullName>
    </submittedName>
</protein>
<feature type="domain" description="C2H2-type" evidence="8">
    <location>
        <begin position="42"/>
        <end position="69"/>
    </location>
</feature>
<keyword evidence="2" id="KW-0677">Repeat</keyword>
<evidence type="ECO:0000256" key="3">
    <source>
        <dbReference type="ARBA" id="ARBA00022771"/>
    </source>
</evidence>
<gene>
    <name evidence="9" type="primary">ZSCAN22_2</name>
    <name evidence="9" type="ORF">AVEN_237460_1</name>
</gene>
<dbReference type="SUPFAM" id="SSF57667">
    <property type="entry name" value="beta-beta-alpha zinc fingers"/>
    <property type="match status" value="1"/>
</dbReference>
<dbReference type="GO" id="GO:0000977">
    <property type="term" value="F:RNA polymerase II transcription regulatory region sequence-specific DNA binding"/>
    <property type="evidence" value="ECO:0007669"/>
    <property type="project" value="TreeGrafter"/>
</dbReference>
<feature type="transmembrane region" description="Helical" evidence="7">
    <location>
        <begin position="96"/>
        <end position="123"/>
    </location>
</feature>
<feature type="domain" description="C2H2-type" evidence="8">
    <location>
        <begin position="14"/>
        <end position="41"/>
    </location>
</feature>
<feature type="compositionally biased region" description="Basic and acidic residues" evidence="6">
    <location>
        <begin position="128"/>
        <end position="149"/>
    </location>
</feature>
<feature type="region of interest" description="Disordered" evidence="6">
    <location>
        <begin position="128"/>
        <end position="168"/>
    </location>
</feature>
<dbReference type="OrthoDB" id="6429608at2759"/>
<keyword evidence="1" id="KW-0479">Metal-binding</keyword>
<comment type="caution">
    <text evidence="9">The sequence shown here is derived from an EMBL/GenBank/DDBJ whole genome shotgun (WGS) entry which is preliminary data.</text>
</comment>
<evidence type="ECO:0000313" key="9">
    <source>
        <dbReference type="EMBL" id="GBN91317.1"/>
    </source>
</evidence>
<evidence type="ECO:0000256" key="1">
    <source>
        <dbReference type="ARBA" id="ARBA00022723"/>
    </source>
</evidence>
<evidence type="ECO:0000256" key="7">
    <source>
        <dbReference type="SAM" id="Phobius"/>
    </source>
</evidence>
<keyword evidence="10" id="KW-1185">Reference proteome</keyword>